<organism evidence="2 3">
    <name type="scientific">Roseofilum casamattae BLCC-M143</name>
    <dbReference type="NCBI Taxonomy" id="3022442"/>
    <lineage>
        <taxon>Bacteria</taxon>
        <taxon>Bacillati</taxon>
        <taxon>Cyanobacteriota</taxon>
        <taxon>Cyanophyceae</taxon>
        <taxon>Desertifilales</taxon>
        <taxon>Desertifilaceae</taxon>
        <taxon>Roseofilum</taxon>
        <taxon>Roseofilum casamattae</taxon>
    </lineage>
</organism>
<gene>
    <name evidence="2" type="ORF">PMH09_21510</name>
</gene>
<dbReference type="InterPro" id="IPR016169">
    <property type="entry name" value="FAD-bd_PCMH_sub2"/>
</dbReference>
<proteinExistence type="predicted"/>
<dbReference type="Proteomes" id="UP001232992">
    <property type="component" value="Unassembled WGS sequence"/>
</dbReference>
<sequence length="450" mass="50183">MGVPLRDRWDEFIEDLNGIEFITQSDRIAKLSQDYYSFSPVLQPLLFGKRADAVVRPIDETEVLRVASACARYKIHLTVRGAGTGNYGQCVPLKGGIVLDLTEMQTIKRIAPGIVQVEPGAKLAQINKFAEEIGWELRLTPSTYRTATIGGFIAGGSGGIGSVLYGWLSDRGNVLSVKVVTLEAQPRVIVLRGDDVEKVNHAYGTNGIIIELEIALAPVYPWAEVIVVFQDFMQAARFGQALAQADGLIAKLISIHAWPIPSYFTALQPYLPPESHAALLICDRTTLNSLASLVADFQGTITYSPQHQPESKLLHIGEFTWNHTTLHARATDSKLTYLQSRYPYDKNLQLVEEVTRDYGNEIMMHLEFTRSQGAIVATGLEVVRFTTTERLEYIINDLEQRGIFIANPHTYILEDGGTKEINPLQLNFKRQTDPQGLLNPGKMRGWWETQ</sequence>
<evidence type="ECO:0000313" key="3">
    <source>
        <dbReference type="Proteomes" id="UP001232992"/>
    </source>
</evidence>
<comment type="caution">
    <text evidence="2">The sequence shown here is derived from an EMBL/GenBank/DDBJ whole genome shotgun (WGS) entry which is preliminary data.</text>
</comment>
<feature type="domain" description="FAD-binding PCMH-type" evidence="1">
    <location>
        <begin position="47"/>
        <end position="219"/>
    </location>
</feature>
<accession>A0ABT7C398</accession>
<dbReference type="Pfam" id="PF01565">
    <property type="entry name" value="FAD_binding_4"/>
    <property type="match status" value="1"/>
</dbReference>
<evidence type="ECO:0000313" key="2">
    <source>
        <dbReference type="EMBL" id="MDJ1185765.1"/>
    </source>
</evidence>
<dbReference type="PANTHER" id="PTHR11748">
    <property type="entry name" value="D-LACTATE DEHYDROGENASE"/>
    <property type="match status" value="1"/>
</dbReference>
<dbReference type="Gene3D" id="3.30.465.10">
    <property type="match status" value="1"/>
</dbReference>
<reference evidence="2 3" key="1">
    <citation type="submission" date="2023-01" db="EMBL/GenBank/DDBJ databases">
        <title>Novel diversity within Roseofilum (Cyanobacteria; Desertifilaceae) from marine benthic mats with descriptions of four novel species.</title>
        <authorList>
            <person name="Wang Y."/>
            <person name="Berthold D.E."/>
            <person name="Hu J."/>
            <person name="Lefler F.W."/>
            <person name="Laughinghouse H.D. IV."/>
        </authorList>
    </citation>
    <scope>NUCLEOTIDE SEQUENCE [LARGE SCALE GENOMIC DNA]</scope>
    <source>
        <strain evidence="2 3">BLCC-M143</strain>
    </source>
</reference>
<keyword evidence="3" id="KW-1185">Reference proteome</keyword>
<dbReference type="InterPro" id="IPR006094">
    <property type="entry name" value="Oxid_FAD_bind_N"/>
</dbReference>
<dbReference type="PROSITE" id="PS51387">
    <property type="entry name" value="FAD_PCMH"/>
    <property type="match status" value="1"/>
</dbReference>
<name>A0ABT7C398_9CYAN</name>
<dbReference type="InterPro" id="IPR036318">
    <property type="entry name" value="FAD-bd_PCMH-like_sf"/>
</dbReference>
<dbReference type="RefSeq" id="WP_283760404.1">
    <property type="nucleotide sequence ID" value="NZ_JAQOSQ010000048.1"/>
</dbReference>
<dbReference type="SUPFAM" id="SSF56176">
    <property type="entry name" value="FAD-binding/transporter-associated domain-like"/>
    <property type="match status" value="1"/>
</dbReference>
<dbReference type="InterPro" id="IPR016166">
    <property type="entry name" value="FAD-bd_PCMH"/>
</dbReference>
<evidence type="ECO:0000259" key="1">
    <source>
        <dbReference type="PROSITE" id="PS51387"/>
    </source>
</evidence>
<dbReference type="EMBL" id="JAQOSQ010000048">
    <property type="protein sequence ID" value="MDJ1185765.1"/>
    <property type="molecule type" value="Genomic_DNA"/>
</dbReference>
<dbReference type="PANTHER" id="PTHR11748:SF119">
    <property type="entry name" value="D-2-HYDROXYGLUTARATE DEHYDROGENASE"/>
    <property type="match status" value="1"/>
</dbReference>
<protein>
    <submittedName>
        <fullName evidence="2">FAD-binding oxidoreductase</fullName>
    </submittedName>
</protein>